<dbReference type="InterPro" id="IPR038765">
    <property type="entry name" value="Papain-like_cys_pep_sf"/>
</dbReference>
<dbReference type="Proteomes" id="UP001162480">
    <property type="component" value="Chromosome 3"/>
</dbReference>
<dbReference type="EMBL" id="OX597816">
    <property type="protein sequence ID" value="CAI9719791.1"/>
    <property type="molecule type" value="Genomic_DNA"/>
</dbReference>
<dbReference type="Gene3D" id="3.90.70.80">
    <property type="match status" value="1"/>
</dbReference>
<dbReference type="AlphaFoldDB" id="A0AA36APC1"/>
<name>A0AA36APC1_OCTVU</name>
<evidence type="ECO:0000259" key="1">
    <source>
        <dbReference type="PROSITE" id="PS50802"/>
    </source>
</evidence>
<keyword evidence="3" id="KW-1185">Reference proteome</keyword>
<proteinExistence type="predicted"/>
<dbReference type="SUPFAM" id="SSF54001">
    <property type="entry name" value="Cysteine proteinases"/>
    <property type="match status" value="1"/>
</dbReference>
<reference evidence="2" key="1">
    <citation type="submission" date="2023-08" db="EMBL/GenBank/DDBJ databases">
        <authorList>
            <person name="Alioto T."/>
            <person name="Alioto T."/>
            <person name="Gomez Garrido J."/>
        </authorList>
    </citation>
    <scope>NUCLEOTIDE SEQUENCE</scope>
</reference>
<evidence type="ECO:0000313" key="3">
    <source>
        <dbReference type="Proteomes" id="UP001162480"/>
    </source>
</evidence>
<feature type="domain" description="OTU" evidence="1">
    <location>
        <begin position="48"/>
        <end position="126"/>
    </location>
</feature>
<sequence>MTQLWEAIAKACPEEMEVDQPESLAPLSPMPTGNSYRILELLAKRRNLKIRQIPADGNCFFHAVSASLTSVGEQNIDGPDIRQKLIDYLETTSEKQYYFGFLQRNNSLHQSSVHNHRPWRFQRGSP</sequence>
<dbReference type="PROSITE" id="PS50802">
    <property type="entry name" value="OTU"/>
    <property type="match status" value="1"/>
</dbReference>
<accession>A0AA36APC1</accession>
<dbReference type="InterPro" id="IPR003323">
    <property type="entry name" value="OTU_dom"/>
</dbReference>
<evidence type="ECO:0000313" key="2">
    <source>
        <dbReference type="EMBL" id="CAI9719791.1"/>
    </source>
</evidence>
<protein>
    <recommendedName>
        <fullName evidence="1">OTU domain-containing protein</fullName>
    </recommendedName>
</protein>
<gene>
    <name evidence="2" type="ORF">OCTVUL_1B018470</name>
</gene>
<organism evidence="2 3">
    <name type="scientific">Octopus vulgaris</name>
    <name type="common">Common octopus</name>
    <dbReference type="NCBI Taxonomy" id="6645"/>
    <lineage>
        <taxon>Eukaryota</taxon>
        <taxon>Metazoa</taxon>
        <taxon>Spiralia</taxon>
        <taxon>Lophotrochozoa</taxon>
        <taxon>Mollusca</taxon>
        <taxon>Cephalopoda</taxon>
        <taxon>Coleoidea</taxon>
        <taxon>Octopodiformes</taxon>
        <taxon>Octopoda</taxon>
        <taxon>Incirrata</taxon>
        <taxon>Octopodidae</taxon>
        <taxon>Octopus</taxon>
    </lineage>
</organism>